<feature type="transmembrane region" description="Helical" evidence="1">
    <location>
        <begin position="20"/>
        <end position="39"/>
    </location>
</feature>
<name>A0A3N7HIF9_9BURK</name>
<evidence type="ECO:0000313" key="2">
    <source>
        <dbReference type="EMBL" id="RQP21798.1"/>
    </source>
</evidence>
<gene>
    <name evidence="2" type="ORF">DZC73_25485</name>
</gene>
<keyword evidence="1" id="KW-1133">Transmembrane helix</keyword>
<dbReference type="RefSeq" id="WP_124543211.1">
    <property type="nucleotide sequence ID" value="NZ_QUSW01000009.1"/>
</dbReference>
<proteinExistence type="predicted"/>
<reference evidence="2 3" key="1">
    <citation type="submission" date="2018-08" db="EMBL/GenBank/DDBJ databases">
        <authorList>
            <person name="Khan S.A."/>
            <person name="Jeon C.O."/>
            <person name="Chun B.H."/>
            <person name="Jeong S.E."/>
        </authorList>
    </citation>
    <scope>NUCLEOTIDE SEQUENCE [LARGE SCALE GENOMIC DNA]</scope>
    <source>
        <strain evidence="2 3">S-16</strain>
    </source>
</reference>
<protein>
    <submittedName>
        <fullName evidence="2">Uncharacterized protein</fullName>
    </submittedName>
</protein>
<evidence type="ECO:0000313" key="3">
    <source>
        <dbReference type="Proteomes" id="UP000267464"/>
    </source>
</evidence>
<accession>A0A3N7HIF9</accession>
<feature type="transmembrane region" description="Helical" evidence="1">
    <location>
        <begin position="147"/>
        <end position="164"/>
    </location>
</feature>
<keyword evidence="1" id="KW-0472">Membrane</keyword>
<evidence type="ECO:0000256" key="1">
    <source>
        <dbReference type="SAM" id="Phobius"/>
    </source>
</evidence>
<reference evidence="2 3" key="2">
    <citation type="submission" date="2018-12" db="EMBL/GenBank/DDBJ databases">
        <title>Rhizobacter gummiphilus sp. nov., a rubber-degrading bacterium isolated from the soil of a botanical garden in Japan.</title>
        <authorList>
            <person name="Shunsuke S.S."/>
        </authorList>
    </citation>
    <scope>NUCLEOTIDE SEQUENCE [LARGE SCALE GENOMIC DNA]</scope>
    <source>
        <strain evidence="2 3">S-16</strain>
    </source>
</reference>
<organism evidence="2 3">
    <name type="scientific">Piscinibacter terrae</name>
    <dbReference type="NCBI Taxonomy" id="2496871"/>
    <lineage>
        <taxon>Bacteria</taxon>
        <taxon>Pseudomonadati</taxon>
        <taxon>Pseudomonadota</taxon>
        <taxon>Betaproteobacteria</taxon>
        <taxon>Burkholderiales</taxon>
        <taxon>Sphaerotilaceae</taxon>
        <taxon>Piscinibacter</taxon>
    </lineage>
</organism>
<keyword evidence="1" id="KW-0812">Transmembrane</keyword>
<comment type="caution">
    <text evidence="2">The sequence shown here is derived from an EMBL/GenBank/DDBJ whole genome shotgun (WGS) entry which is preliminary data.</text>
</comment>
<dbReference type="Proteomes" id="UP000267464">
    <property type="component" value="Unassembled WGS sequence"/>
</dbReference>
<sequence>MSLQRALPWGLAAATLATGLMWRDCVLIASAAVIAMQAFHRTMDALAPQTGWAAAARCWLMGGATMAAALILVGTVIAAWFELWTPANDRGVQTMAALVVVQGVMWARYRRSPLVDEAGRIGAWTLTGALVALVAKGFAGVEFAPCLFALAVSGALVLAGWRLARDDASLFLWSGQRR</sequence>
<dbReference type="AlphaFoldDB" id="A0A3N7HIF9"/>
<feature type="transmembrane region" description="Helical" evidence="1">
    <location>
        <begin position="59"/>
        <end position="80"/>
    </location>
</feature>
<dbReference type="EMBL" id="QUSW01000009">
    <property type="protein sequence ID" value="RQP21798.1"/>
    <property type="molecule type" value="Genomic_DNA"/>
</dbReference>
<keyword evidence="3" id="KW-1185">Reference proteome</keyword>